<evidence type="ECO:0000256" key="2">
    <source>
        <dbReference type="SAM" id="SignalP"/>
    </source>
</evidence>
<feature type="transmembrane region" description="Helical" evidence="1">
    <location>
        <begin position="320"/>
        <end position="339"/>
    </location>
</feature>
<reference evidence="4" key="1">
    <citation type="journal article" date="2019" name="Int. J. Syst. Evol. Microbiol.">
        <title>The Global Catalogue of Microorganisms (GCM) 10K type strain sequencing project: providing services to taxonomists for standard genome sequencing and annotation.</title>
        <authorList>
            <consortium name="The Broad Institute Genomics Platform"/>
            <consortium name="The Broad Institute Genome Sequencing Center for Infectious Disease"/>
            <person name="Wu L."/>
            <person name="Ma J."/>
        </authorList>
    </citation>
    <scope>NUCLEOTIDE SEQUENCE [LARGE SCALE GENOMIC DNA]</scope>
    <source>
        <strain evidence="4">JCM 32105</strain>
    </source>
</reference>
<feature type="transmembrane region" description="Helical" evidence="1">
    <location>
        <begin position="134"/>
        <end position="153"/>
    </location>
</feature>
<keyword evidence="1" id="KW-1133">Transmembrane helix</keyword>
<proteinExistence type="predicted"/>
<gene>
    <name evidence="3" type="ORF">GCM10023093_13110</name>
</gene>
<evidence type="ECO:0000313" key="4">
    <source>
        <dbReference type="Proteomes" id="UP001500067"/>
    </source>
</evidence>
<feature type="transmembrane region" description="Helical" evidence="1">
    <location>
        <begin position="205"/>
        <end position="222"/>
    </location>
</feature>
<feature type="transmembrane region" description="Helical" evidence="1">
    <location>
        <begin position="374"/>
        <end position="392"/>
    </location>
</feature>
<protein>
    <recommendedName>
        <fullName evidence="5">DUF2723 domain-containing protein</fullName>
    </recommendedName>
</protein>
<organism evidence="3 4">
    <name type="scientific">Nemorincola caseinilytica</name>
    <dbReference type="NCBI Taxonomy" id="2054315"/>
    <lineage>
        <taxon>Bacteria</taxon>
        <taxon>Pseudomonadati</taxon>
        <taxon>Bacteroidota</taxon>
        <taxon>Chitinophagia</taxon>
        <taxon>Chitinophagales</taxon>
        <taxon>Chitinophagaceae</taxon>
        <taxon>Nemorincola</taxon>
    </lineage>
</organism>
<comment type="caution">
    <text evidence="3">The sequence shown here is derived from an EMBL/GenBank/DDBJ whole genome shotgun (WGS) entry which is preliminary data.</text>
</comment>
<dbReference type="EMBL" id="BAABFA010000009">
    <property type="protein sequence ID" value="GAA4463853.1"/>
    <property type="molecule type" value="Genomic_DNA"/>
</dbReference>
<accession>A0ABP8NEC0</accession>
<evidence type="ECO:0000313" key="3">
    <source>
        <dbReference type="EMBL" id="GAA4463853.1"/>
    </source>
</evidence>
<feature type="chain" id="PRO_5045196174" description="DUF2723 domain-containing protein" evidence="2">
    <location>
        <begin position="21"/>
        <end position="554"/>
    </location>
</feature>
<feature type="signal peptide" evidence="2">
    <location>
        <begin position="1"/>
        <end position="20"/>
    </location>
</feature>
<feature type="transmembrane region" description="Helical" evidence="1">
    <location>
        <begin position="351"/>
        <end position="368"/>
    </location>
</feature>
<feature type="transmembrane region" description="Helical" evidence="1">
    <location>
        <begin position="160"/>
        <end position="185"/>
    </location>
</feature>
<feature type="transmembrane region" description="Helical" evidence="1">
    <location>
        <begin position="72"/>
        <end position="97"/>
    </location>
</feature>
<keyword evidence="4" id="KW-1185">Reference proteome</keyword>
<evidence type="ECO:0000256" key="1">
    <source>
        <dbReference type="SAM" id="Phobius"/>
    </source>
</evidence>
<keyword evidence="1" id="KW-0812">Transmembrane</keyword>
<keyword evidence="1" id="KW-0472">Membrane</keyword>
<evidence type="ECO:0008006" key="5">
    <source>
        <dbReference type="Google" id="ProtNLM"/>
    </source>
</evidence>
<sequence length="554" mass="64187">MLFVCLWALMFVLYLPAAKAGFVSDFTGWLQQVRYRPFWEYMNRSGFKVVSMYQGTQFVTWVYYQLFGASEWAWHILFITLHTANATLLYILCATLLRDAGVEQYRPIGYTGVVLFCVSPYVSEVVVWEPSFHYLQGLLILLLVLVWVQRYCYTGERRYVWYACVAYLFSIHTLEVFYITPWLALSLGWFYKGQLPQGKAMFGRVARYFFLPMLLLFALRLLEYRLLYGDWVSRIGSQTVLSLQDAGLGKPLKYLFHLLPLGRYLPAEWHIGSASMGDLRSNIYAFCDSGVGMTMFYGGCVSCFAWGLLRYGKMSGRAKVALLLGVWTFIALLLITPLWFGDLLLIVYDRYTYFTIPFLFMLVAIGIWSIRGRYVRVALLVVLLLANLRYTIQVNRYWGKGARIVDRLLHHLPETGDRTVILLNMPESMHGAPMMSASDPSEYKLMRDLLVPERPIKGKVYDALSFNMVTPDDGAHAQVLNDSTIRVKLNQYGTWWWYQAMGGHDYENEDYKLRINPGGDYDLTLKKPANGYILFYQVGDKWKQVDMSKTYEQY</sequence>
<name>A0ABP8NEC0_9BACT</name>
<dbReference type="Proteomes" id="UP001500067">
    <property type="component" value="Unassembled WGS sequence"/>
</dbReference>
<feature type="transmembrane region" description="Helical" evidence="1">
    <location>
        <begin position="109"/>
        <end position="128"/>
    </location>
</feature>
<keyword evidence="2" id="KW-0732">Signal</keyword>